<dbReference type="Pfam" id="PF04304">
    <property type="entry name" value="DUF454"/>
    <property type="match status" value="1"/>
</dbReference>
<gene>
    <name evidence="3" type="primary">ybaN</name>
    <name evidence="3" type="ORF">NCTC10801_00234</name>
</gene>
<feature type="transmembrane region" description="Helical" evidence="2">
    <location>
        <begin position="75"/>
        <end position="92"/>
    </location>
</feature>
<keyword evidence="4" id="KW-1185">Reference proteome</keyword>
<dbReference type="PANTHER" id="PTHR35813:SF1">
    <property type="entry name" value="INNER MEMBRANE PROTEIN YBAN"/>
    <property type="match status" value="1"/>
</dbReference>
<organism evidence="3 4">
    <name type="scientific">[Actinobacillus] rossii</name>
    <dbReference type="NCBI Taxonomy" id="123820"/>
    <lineage>
        <taxon>Bacteria</taxon>
        <taxon>Pseudomonadati</taxon>
        <taxon>Pseudomonadota</taxon>
        <taxon>Gammaproteobacteria</taxon>
        <taxon>Pasteurellales</taxon>
        <taxon>Pasteurellaceae</taxon>
    </lineage>
</organism>
<dbReference type="AlphaFoldDB" id="A0A380TMY2"/>
<keyword evidence="2" id="KW-1133">Transmembrane helix</keyword>
<feature type="transmembrane region" description="Helical" evidence="2">
    <location>
        <begin position="98"/>
        <end position="115"/>
    </location>
</feature>
<proteinExistence type="predicted"/>
<evidence type="ECO:0000313" key="3">
    <source>
        <dbReference type="EMBL" id="SUT87814.1"/>
    </source>
</evidence>
<evidence type="ECO:0000256" key="1">
    <source>
        <dbReference type="PIRNR" id="PIRNR016789"/>
    </source>
</evidence>
<dbReference type="EMBL" id="UFRQ01000003">
    <property type="protein sequence ID" value="SUT87814.1"/>
    <property type="molecule type" value="Genomic_DNA"/>
</dbReference>
<dbReference type="GO" id="GO:0005886">
    <property type="term" value="C:plasma membrane"/>
    <property type="evidence" value="ECO:0007669"/>
    <property type="project" value="UniProtKB-SubCell"/>
</dbReference>
<keyword evidence="1 2" id="KW-0472">Membrane</keyword>
<evidence type="ECO:0000313" key="4">
    <source>
        <dbReference type="Proteomes" id="UP000254649"/>
    </source>
</evidence>
<reference evidence="3 4" key="1">
    <citation type="submission" date="2018-06" db="EMBL/GenBank/DDBJ databases">
        <authorList>
            <consortium name="Pathogen Informatics"/>
            <person name="Doyle S."/>
        </authorList>
    </citation>
    <scope>NUCLEOTIDE SEQUENCE [LARGE SCALE GENOMIC DNA]</scope>
    <source>
        <strain evidence="3 4">NCTC10801</strain>
    </source>
</reference>
<comment type="subcellular location">
    <subcellularLocation>
        <location evidence="1">Cell inner membrane</location>
        <topology evidence="1">Multi-pass membrane protein</topology>
    </subcellularLocation>
</comment>
<dbReference type="OrthoDB" id="5690292at2"/>
<dbReference type="PANTHER" id="PTHR35813">
    <property type="entry name" value="INNER MEMBRANE PROTEIN YBAN"/>
    <property type="match status" value="1"/>
</dbReference>
<dbReference type="InterPro" id="IPR007401">
    <property type="entry name" value="DUF454"/>
</dbReference>
<keyword evidence="1" id="KW-1003">Cell membrane</keyword>
<name>A0A380TMY2_9PAST</name>
<keyword evidence="2" id="KW-0812">Transmembrane</keyword>
<dbReference type="PIRSF" id="PIRSF016789">
    <property type="entry name" value="DUF454"/>
    <property type="match status" value="1"/>
</dbReference>
<protein>
    <recommendedName>
        <fullName evidence="1">Inner membrane protein</fullName>
    </recommendedName>
</protein>
<dbReference type="Proteomes" id="UP000254649">
    <property type="component" value="Unassembled WGS sequence"/>
</dbReference>
<feature type="transmembrane region" description="Helical" evidence="2">
    <location>
        <begin position="6"/>
        <end position="38"/>
    </location>
</feature>
<evidence type="ECO:0000256" key="2">
    <source>
        <dbReference type="SAM" id="Phobius"/>
    </source>
</evidence>
<sequence>MKILYVSFGFLFLGIGILGIILPMMPGTPFLFVSLFFFTKGSERIHNWFVNSKIYHQHLKPIKEKRSLPMKTKRNILLLVTIMLGIACYYTTNYHAKIAILVVLAVKYWVFLFYLKTEKVEMK</sequence>
<accession>A0A380TMY2</accession>
<keyword evidence="1" id="KW-0997">Cell inner membrane</keyword>